<feature type="region of interest" description="Disordered" evidence="1">
    <location>
        <begin position="68"/>
        <end position="127"/>
    </location>
</feature>
<feature type="compositionally biased region" description="Polar residues" evidence="1">
    <location>
        <begin position="71"/>
        <end position="92"/>
    </location>
</feature>
<accession>A0A183JYU8</accession>
<reference evidence="4" key="1">
    <citation type="submission" date="2016-06" db="UniProtKB">
        <authorList>
            <consortium name="WormBaseParasite"/>
        </authorList>
    </citation>
    <scope>IDENTIFICATION</scope>
</reference>
<feature type="compositionally biased region" description="Polar residues" evidence="1">
    <location>
        <begin position="109"/>
        <end position="127"/>
    </location>
</feature>
<dbReference type="WBParaSite" id="SCUD_0000790501-mRNA-1">
    <property type="protein sequence ID" value="SCUD_0000790501-mRNA-1"/>
    <property type="gene ID" value="SCUD_0000790501"/>
</dbReference>
<dbReference type="AlphaFoldDB" id="A0A183JYU8"/>
<dbReference type="EMBL" id="UZAK01032519">
    <property type="protein sequence ID" value="VDP28325.1"/>
    <property type="molecule type" value="Genomic_DNA"/>
</dbReference>
<organism evidence="4">
    <name type="scientific">Schistosoma curassoni</name>
    <dbReference type="NCBI Taxonomy" id="6186"/>
    <lineage>
        <taxon>Eukaryota</taxon>
        <taxon>Metazoa</taxon>
        <taxon>Spiralia</taxon>
        <taxon>Lophotrochozoa</taxon>
        <taxon>Platyhelminthes</taxon>
        <taxon>Trematoda</taxon>
        <taxon>Digenea</taxon>
        <taxon>Strigeidida</taxon>
        <taxon>Schistosomatoidea</taxon>
        <taxon>Schistosomatidae</taxon>
        <taxon>Schistosoma</taxon>
    </lineage>
</organism>
<keyword evidence="3" id="KW-1185">Reference proteome</keyword>
<dbReference type="Proteomes" id="UP000279833">
    <property type="component" value="Unassembled WGS sequence"/>
</dbReference>
<name>A0A183JYU8_9TREM</name>
<gene>
    <name evidence="2" type="ORF">SCUD_LOCUS7905</name>
</gene>
<evidence type="ECO:0000313" key="2">
    <source>
        <dbReference type="EMBL" id="VDP28325.1"/>
    </source>
</evidence>
<evidence type="ECO:0000313" key="4">
    <source>
        <dbReference type="WBParaSite" id="SCUD_0000790501-mRNA-1"/>
    </source>
</evidence>
<sequence>MFKSWSEHQLWDIACTNPITIDGEDLEDVETFTYLGSIIDEQGGSDADVKAWIGKLRATTSTTEEHLELKTTVNQQQSQNSKYKCQDSSTVRGGNLENYESHHPEDTGAYQQLSTQNTSNPLTRHHQ</sequence>
<evidence type="ECO:0000256" key="1">
    <source>
        <dbReference type="SAM" id="MobiDB-lite"/>
    </source>
</evidence>
<evidence type="ECO:0000313" key="3">
    <source>
        <dbReference type="Proteomes" id="UP000279833"/>
    </source>
</evidence>
<protein>
    <submittedName>
        <fullName evidence="2 4">Uncharacterized protein</fullName>
    </submittedName>
</protein>
<proteinExistence type="predicted"/>
<reference evidence="2 3" key="2">
    <citation type="submission" date="2018-11" db="EMBL/GenBank/DDBJ databases">
        <authorList>
            <consortium name="Pathogen Informatics"/>
        </authorList>
    </citation>
    <scope>NUCLEOTIDE SEQUENCE [LARGE SCALE GENOMIC DNA]</scope>
    <source>
        <strain evidence="2">Dakar</strain>
        <strain evidence="3">Dakar, Senegal</strain>
    </source>
</reference>